<dbReference type="SUPFAM" id="SSF53474">
    <property type="entry name" value="alpha/beta-Hydrolases"/>
    <property type="match status" value="1"/>
</dbReference>
<name>M0CXH9_HALPD</name>
<dbReference type="InterPro" id="IPR050300">
    <property type="entry name" value="GDXG_lipolytic_enzyme"/>
</dbReference>
<evidence type="ECO:0000313" key="3">
    <source>
        <dbReference type="EMBL" id="ELZ27142.1"/>
    </source>
</evidence>
<dbReference type="OrthoDB" id="33195at2157"/>
<dbReference type="eggNOG" id="arCOG01646">
    <property type="taxonomic scope" value="Archaea"/>
</dbReference>
<dbReference type="InterPro" id="IPR029058">
    <property type="entry name" value="AB_hydrolase_fold"/>
</dbReference>
<sequence>MPYPFGSPPVEVVRDAAFASPSEGILSLDVYLPVGGRDGDGGARRALVVLLHGGGWRAGDKADLRDAAFALAERRFACAVPNFRGSDEATFPAQIRDVKAAIRWCRANADALGVDPERIAAFGPSTGAHLAVLAALSADDPRFAPDPAHVSDAVSEASDALAAAVGVAGLYNFEHTPERAELAAFLGGSRSDAPERYELASPSSHLGGGPPILLLHGADDDVVPAMASELFYDGLEEADVEAECVVADGVGHDVLGEQFEWAVDWTEGFLDRHLR</sequence>
<keyword evidence="4" id="KW-1185">Reference proteome</keyword>
<dbReference type="InParanoid" id="M0CXH9"/>
<dbReference type="Pfam" id="PF20434">
    <property type="entry name" value="BD-FAE"/>
    <property type="match status" value="1"/>
</dbReference>
<dbReference type="EMBL" id="AOIV01000041">
    <property type="protein sequence ID" value="ELZ27142.1"/>
    <property type="molecule type" value="Genomic_DNA"/>
</dbReference>
<feature type="domain" description="BD-FAE-like" evidence="2">
    <location>
        <begin position="28"/>
        <end position="233"/>
    </location>
</feature>
<evidence type="ECO:0000259" key="2">
    <source>
        <dbReference type="Pfam" id="PF20434"/>
    </source>
</evidence>
<dbReference type="Proteomes" id="UP000011513">
    <property type="component" value="Unassembled WGS sequence"/>
</dbReference>
<gene>
    <name evidence="3" type="ORF">C474_17379</name>
</gene>
<dbReference type="GO" id="GO:0016787">
    <property type="term" value="F:hydrolase activity"/>
    <property type="evidence" value="ECO:0007669"/>
    <property type="project" value="UniProtKB-KW"/>
</dbReference>
<accession>M0CXH9</accession>
<dbReference type="RefSeq" id="WP_008389052.1">
    <property type="nucleotide sequence ID" value="NZ_AOIV01000041.1"/>
</dbReference>
<reference evidence="3 4" key="1">
    <citation type="journal article" date="2014" name="PLoS Genet.">
        <title>Phylogenetically driven sequencing of extremely halophilic archaea reveals strategies for static and dynamic osmo-response.</title>
        <authorList>
            <person name="Becker E.A."/>
            <person name="Seitzer P.M."/>
            <person name="Tritt A."/>
            <person name="Larsen D."/>
            <person name="Krusor M."/>
            <person name="Yao A.I."/>
            <person name="Wu D."/>
            <person name="Madern D."/>
            <person name="Eisen J.A."/>
            <person name="Darling A.E."/>
            <person name="Facciotti M.T."/>
        </authorList>
    </citation>
    <scope>NUCLEOTIDE SEQUENCE [LARGE SCALE GENOMIC DNA]</scope>
    <source>
        <strain evidence="3 4">JCM 14848</strain>
    </source>
</reference>
<dbReference type="PANTHER" id="PTHR48081">
    <property type="entry name" value="AB HYDROLASE SUPERFAMILY PROTEIN C4A8.06C"/>
    <property type="match status" value="1"/>
</dbReference>
<keyword evidence="1" id="KW-0378">Hydrolase</keyword>
<dbReference type="InterPro" id="IPR049492">
    <property type="entry name" value="BD-FAE-like_dom"/>
</dbReference>
<protein>
    <submittedName>
        <fullName evidence="3">Esterase</fullName>
    </submittedName>
</protein>
<dbReference type="Gene3D" id="3.40.50.1820">
    <property type="entry name" value="alpha/beta hydrolase"/>
    <property type="match status" value="1"/>
</dbReference>
<comment type="caution">
    <text evidence="3">The sequence shown here is derived from an EMBL/GenBank/DDBJ whole genome shotgun (WGS) entry which is preliminary data.</text>
</comment>
<dbReference type="PANTHER" id="PTHR48081:SF13">
    <property type="entry name" value="ALPHA_BETA HYDROLASE"/>
    <property type="match status" value="1"/>
</dbReference>
<organism evidence="3 4">
    <name type="scientific">Halogeometricum pallidum JCM 14848</name>
    <dbReference type="NCBI Taxonomy" id="1227487"/>
    <lineage>
        <taxon>Archaea</taxon>
        <taxon>Methanobacteriati</taxon>
        <taxon>Methanobacteriota</taxon>
        <taxon>Stenosarchaea group</taxon>
        <taxon>Halobacteria</taxon>
        <taxon>Halobacteriales</taxon>
        <taxon>Haloferacaceae</taxon>
        <taxon>Halogeometricum</taxon>
    </lineage>
</organism>
<evidence type="ECO:0000256" key="1">
    <source>
        <dbReference type="ARBA" id="ARBA00022801"/>
    </source>
</evidence>
<evidence type="ECO:0000313" key="4">
    <source>
        <dbReference type="Proteomes" id="UP000011513"/>
    </source>
</evidence>
<dbReference type="AlphaFoldDB" id="M0CXH9"/>
<proteinExistence type="predicted"/>